<organism evidence="1 2">
    <name type="scientific">Pseudomonas mosselii</name>
    <dbReference type="NCBI Taxonomy" id="78327"/>
    <lineage>
        <taxon>Bacteria</taxon>
        <taxon>Pseudomonadati</taxon>
        <taxon>Pseudomonadota</taxon>
        <taxon>Gammaproteobacteria</taxon>
        <taxon>Pseudomonadales</taxon>
        <taxon>Pseudomonadaceae</taxon>
        <taxon>Pseudomonas</taxon>
    </lineage>
</organism>
<accession>A0AA42UTQ5</accession>
<comment type="caution">
    <text evidence="1">The sequence shown here is derived from an EMBL/GenBank/DDBJ whole genome shotgun (WGS) entry which is preliminary data.</text>
</comment>
<name>A0AA42UTQ5_9PSED</name>
<dbReference type="Proteomes" id="UP001160882">
    <property type="component" value="Unassembled WGS sequence"/>
</dbReference>
<dbReference type="AlphaFoldDB" id="A0AA42UTQ5"/>
<sequence length="727" mass="80328">MTGFTEVTGTLALPDLVVDLRDDGKGNAELLPVDRQDKALAVTVPRWRSVGAGNVIALRWEGEILEGVEGASHVVSEEEANPPDEPGPDFPLTLPPRYWDSVAEGEDKRFLLGYAVQQTGSDDWEVAENAFYVRIDRLVPGGSEGGLGKVMFPAELEERGYILESDFVSGLLNIRIGSYSERQLGDEITLGITDGVGSISEGPFKVESEAGSTEVSVSLAKLQGLFEGVPIRFTYQVKDLAGNVSAVSIAHELLTLRLTQTLPQPKVEGVNERDELDFNALGDGPVKVIIEPDPAWVGKKLQLVWVGLTANGASLPAVIEEIETLEAGDLEDDLLFELDNVHAVQVLQGSATLLYRISDTPWRSSPPYTVKVTGVFDLETPEIVEAPGQWLDPAALPAQGATVRIQPGQYIEVGNQIQLEWHGRDAADQAIERQWTLEVKQQGPIEHLVDKAEVEALQGGSLELSYTLTSNGGAVSPSPLPSRGWRVSNVLRRPEVEKAFGDDKDQLDFHRDFIDATHVKVNVARYPGMKENEQVSVRWVGEDDERGVWTRVVRWARKWILKRTDFAYQSPWKTVTEPAALVFEVPVGVVMAFIGKTVSVSYLVKPAGDGDEESSDVLALNVMPQDRVDLQAPRYMSFAHEEPKFSLRYDGVEGKDTVDIHWQAEGSDYRKATVEVYQDGQYFLILVDKSWAEADRRKTVFANYSFLVDPSKPETRQFSPTSSFRPD</sequence>
<evidence type="ECO:0000313" key="2">
    <source>
        <dbReference type="Proteomes" id="UP001160882"/>
    </source>
</evidence>
<proteinExistence type="predicted"/>
<protein>
    <submittedName>
        <fullName evidence="1">Uncharacterized protein</fullName>
    </submittedName>
</protein>
<reference evidence="1" key="1">
    <citation type="submission" date="2022-09" db="EMBL/GenBank/DDBJ databases">
        <title>Intensive care unit water sources are persistently colonized with multi-drug resistant bacteria and are the site of extensive horizontal gene transfer of antibiotic resistance genes.</title>
        <authorList>
            <person name="Diorio-Toth L."/>
        </authorList>
    </citation>
    <scope>NUCLEOTIDE SEQUENCE</scope>
    <source>
        <strain evidence="1">GD03782</strain>
    </source>
</reference>
<gene>
    <name evidence="1" type="ORF">N5I14_22255</name>
</gene>
<dbReference type="EMBL" id="JAOCGG010000064">
    <property type="protein sequence ID" value="MDH1632968.1"/>
    <property type="molecule type" value="Genomic_DNA"/>
</dbReference>
<dbReference type="RefSeq" id="WP_280083530.1">
    <property type="nucleotide sequence ID" value="NZ_JAOCGG010000064.1"/>
</dbReference>
<evidence type="ECO:0000313" key="1">
    <source>
        <dbReference type="EMBL" id="MDH1632968.1"/>
    </source>
</evidence>